<feature type="domain" description="Histidine kinase/HSP90-like ATPase" evidence="10">
    <location>
        <begin position="301"/>
        <end position="385"/>
    </location>
</feature>
<feature type="transmembrane region" description="Helical" evidence="9">
    <location>
        <begin position="116"/>
        <end position="137"/>
    </location>
</feature>
<evidence type="ECO:0000256" key="1">
    <source>
        <dbReference type="ARBA" id="ARBA00004651"/>
    </source>
</evidence>
<feature type="transmembrane region" description="Helical" evidence="9">
    <location>
        <begin position="44"/>
        <end position="61"/>
    </location>
</feature>
<keyword evidence="6 9" id="KW-1133">Transmembrane helix</keyword>
<keyword evidence="7" id="KW-0902">Two-component regulatory system</keyword>
<keyword evidence="2" id="KW-1003">Cell membrane</keyword>
<keyword evidence="8 9" id="KW-0472">Membrane</keyword>
<proteinExistence type="predicted"/>
<keyword evidence="13" id="KW-1185">Reference proteome</keyword>
<dbReference type="CDD" id="cd16917">
    <property type="entry name" value="HATPase_UhpB-NarQ-NarX-like"/>
    <property type="match status" value="1"/>
</dbReference>
<comment type="caution">
    <text evidence="12">The sequence shown here is derived from an EMBL/GenBank/DDBJ whole genome shotgun (WGS) entry which is preliminary data.</text>
</comment>
<evidence type="ECO:0000259" key="10">
    <source>
        <dbReference type="Pfam" id="PF02518"/>
    </source>
</evidence>
<evidence type="ECO:0000256" key="9">
    <source>
        <dbReference type="SAM" id="Phobius"/>
    </source>
</evidence>
<dbReference type="Pfam" id="PF07730">
    <property type="entry name" value="HisKA_3"/>
    <property type="match status" value="1"/>
</dbReference>
<gene>
    <name evidence="12" type="ORF">GGQ54_001421</name>
</gene>
<feature type="transmembrane region" description="Helical" evidence="9">
    <location>
        <begin position="81"/>
        <end position="110"/>
    </location>
</feature>
<evidence type="ECO:0000256" key="3">
    <source>
        <dbReference type="ARBA" id="ARBA00022679"/>
    </source>
</evidence>
<evidence type="ECO:0000313" key="12">
    <source>
        <dbReference type="EMBL" id="NYI70861.1"/>
    </source>
</evidence>
<keyword evidence="5 12" id="KW-0418">Kinase</keyword>
<feature type="domain" description="Signal transduction histidine kinase subgroup 3 dimerisation and phosphoacceptor" evidence="11">
    <location>
        <begin position="192"/>
        <end position="257"/>
    </location>
</feature>
<dbReference type="GO" id="GO:0046983">
    <property type="term" value="F:protein dimerization activity"/>
    <property type="evidence" value="ECO:0007669"/>
    <property type="project" value="InterPro"/>
</dbReference>
<protein>
    <submittedName>
        <fullName evidence="12">Signal transduction histidine kinase</fullName>
    </submittedName>
</protein>
<dbReference type="RefSeq" id="WP_179444763.1">
    <property type="nucleotide sequence ID" value="NZ_JACBZS010000001.1"/>
</dbReference>
<reference evidence="12 13" key="1">
    <citation type="submission" date="2020-07" db="EMBL/GenBank/DDBJ databases">
        <title>Sequencing the genomes of 1000 actinobacteria strains.</title>
        <authorList>
            <person name="Klenk H.-P."/>
        </authorList>
    </citation>
    <scope>NUCLEOTIDE SEQUENCE [LARGE SCALE GENOMIC DNA]</scope>
    <source>
        <strain evidence="12 13">DSM 103164</strain>
    </source>
</reference>
<evidence type="ECO:0000256" key="4">
    <source>
        <dbReference type="ARBA" id="ARBA00022692"/>
    </source>
</evidence>
<evidence type="ECO:0000313" key="13">
    <source>
        <dbReference type="Proteomes" id="UP000527616"/>
    </source>
</evidence>
<dbReference type="GO" id="GO:0000155">
    <property type="term" value="F:phosphorelay sensor kinase activity"/>
    <property type="evidence" value="ECO:0007669"/>
    <property type="project" value="InterPro"/>
</dbReference>
<dbReference type="PANTHER" id="PTHR24421">
    <property type="entry name" value="NITRATE/NITRITE SENSOR PROTEIN NARX-RELATED"/>
    <property type="match status" value="1"/>
</dbReference>
<comment type="subcellular location">
    <subcellularLocation>
        <location evidence="1">Cell membrane</location>
        <topology evidence="1">Multi-pass membrane protein</topology>
    </subcellularLocation>
</comment>
<evidence type="ECO:0000256" key="8">
    <source>
        <dbReference type="ARBA" id="ARBA00023136"/>
    </source>
</evidence>
<dbReference type="Gene3D" id="1.20.5.1930">
    <property type="match status" value="1"/>
</dbReference>
<organism evidence="12 13">
    <name type="scientific">Naumannella cuiyingiana</name>
    <dbReference type="NCBI Taxonomy" id="1347891"/>
    <lineage>
        <taxon>Bacteria</taxon>
        <taxon>Bacillati</taxon>
        <taxon>Actinomycetota</taxon>
        <taxon>Actinomycetes</taxon>
        <taxon>Propionibacteriales</taxon>
        <taxon>Propionibacteriaceae</taxon>
        <taxon>Naumannella</taxon>
    </lineage>
</organism>
<dbReference type="PANTHER" id="PTHR24421:SF37">
    <property type="entry name" value="SENSOR HISTIDINE KINASE NARS"/>
    <property type="match status" value="1"/>
</dbReference>
<dbReference type="GO" id="GO:0005886">
    <property type="term" value="C:plasma membrane"/>
    <property type="evidence" value="ECO:0007669"/>
    <property type="project" value="UniProtKB-SubCell"/>
</dbReference>
<feature type="transmembrane region" description="Helical" evidence="9">
    <location>
        <begin position="18"/>
        <end position="38"/>
    </location>
</feature>
<evidence type="ECO:0000259" key="11">
    <source>
        <dbReference type="Pfam" id="PF07730"/>
    </source>
</evidence>
<evidence type="ECO:0000256" key="2">
    <source>
        <dbReference type="ARBA" id="ARBA00022475"/>
    </source>
</evidence>
<keyword evidence="3" id="KW-0808">Transferase</keyword>
<dbReference type="Proteomes" id="UP000527616">
    <property type="component" value="Unassembled WGS sequence"/>
</dbReference>
<dbReference type="EMBL" id="JACBZS010000001">
    <property type="protein sequence ID" value="NYI70861.1"/>
    <property type="molecule type" value="Genomic_DNA"/>
</dbReference>
<name>A0A7Z0D8T0_9ACTN</name>
<sequence>MSDAGGQALIEDAQFTHLVRWVVTARLICLVLAAPFAFWGESGLVGAVAVAVLGLFSLVLGRSDRLLGRMVRHPLLGSLDLALTVVVLLAVPAGDPASLAAVCSALLAGLLFPPRILVLLIVPLMLAGATAALQGAARQLDPRLWLGGALALPILMLGLAMIGVVIRQIVGRLVEARDQTAEAIAARSAAEERARLARDMHDSVGKSLYGISLAAQSLPGAVERDPELAASTAQGLSEAAEHAARQARELLVSLRRSEIDRPTIEVVSELTQAWGEATGIAVEIDGVTAVDVSAPVAEEMAAALGEMLHNIAKHAEASRVTVRLADEGERVALIVIDDGVGFALDRAARKAGHFGLRGLAERADRVAGELEIDSSPGEGTRIRWTALRDPAPTPG</sequence>
<feature type="transmembrane region" description="Helical" evidence="9">
    <location>
        <begin position="144"/>
        <end position="166"/>
    </location>
</feature>
<dbReference type="SUPFAM" id="SSF55874">
    <property type="entry name" value="ATPase domain of HSP90 chaperone/DNA topoisomerase II/histidine kinase"/>
    <property type="match status" value="1"/>
</dbReference>
<dbReference type="Pfam" id="PF02518">
    <property type="entry name" value="HATPase_c"/>
    <property type="match status" value="1"/>
</dbReference>
<accession>A0A7Z0D8T0</accession>
<dbReference type="InterPro" id="IPR011712">
    <property type="entry name" value="Sig_transdc_His_kin_sub3_dim/P"/>
</dbReference>
<keyword evidence="4 9" id="KW-0812">Transmembrane</keyword>
<evidence type="ECO:0000256" key="6">
    <source>
        <dbReference type="ARBA" id="ARBA00022989"/>
    </source>
</evidence>
<dbReference type="InterPro" id="IPR050482">
    <property type="entry name" value="Sensor_HK_TwoCompSys"/>
</dbReference>
<evidence type="ECO:0000256" key="7">
    <source>
        <dbReference type="ARBA" id="ARBA00023012"/>
    </source>
</evidence>
<dbReference type="InterPro" id="IPR036890">
    <property type="entry name" value="HATPase_C_sf"/>
</dbReference>
<dbReference type="Gene3D" id="3.30.565.10">
    <property type="entry name" value="Histidine kinase-like ATPase, C-terminal domain"/>
    <property type="match status" value="1"/>
</dbReference>
<evidence type="ECO:0000256" key="5">
    <source>
        <dbReference type="ARBA" id="ARBA00022777"/>
    </source>
</evidence>
<dbReference type="AlphaFoldDB" id="A0A7Z0D8T0"/>
<dbReference type="InterPro" id="IPR003594">
    <property type="entry name" value="HATPase_dom"/>
</dbReference>